<protein>
    <recommendedName>
        <fullName evidence="11">Cobalt transport protein CbiM</fullName>
    </recommendedName>
    <alternativeName>
        <fullName evidence="11">Energy-coupling factor transporter probable substrate-capture protein CbiM</fullName>
        <shortName evidence="11">ECF transporter S component CbiM</shortName>
    </alternativeName>
</protein>
<feature type="transmembrane region" description="Helical" evidence="11">
    <location>
        <begin position="214"/>
        <end position="235"/>
    </location>
</feature>
<keyword evidence="2 11" id="KW-0171">Cobalt transport</keyword>
<evidence type="ECO:0000256" key="1">
    <source>
        <dbReference type="ARBA" id="ARBA00004651"/>
    </source>
</evidence>
<comment type="function">
    <text evidence="11">Part of the energy-coupling factor (ECF) transporter complex CbiMNOQ involved in cobalt import.</text>
</comment>
<evidence type="ECO:0000313" key="12">
    <source>
        <dbReference type="EMBL" id="MBZ5749988.1"/>
    </source>
</evidence>
<dbReference type="HAMAP" id="MF_01462">
    <property type="entry name" value="CbiM"/>
    <property type="match status" value="1"/>
</dbReference>
<dbReference type="Pfam" id="PF01891">
    <property type="entry name" value="CbiM"/>
    <property type="match status" value="1"/>
</dbReference>
<dbReference type="InterPro" id="IPR002751">
    <property type="entry name" value="CbiM/NikMN"/>
</dbReference>
<evidence type="ECO:0000256" key="7">
    <source>
        <dbReference type="ARBA" id="ARBA00022989"/>
    </source>
</evidence>
<comment type="similarity">
    <text evidence="11">Belongs to the CbiM family.</text>
</comment>
<comment type="caution">
    <text evidence="12">The sequence shown here is derived from an EMBL/GenBank/DDBJ whole genome shotgun (WGS) entry which is preliminary data.</text>
</comment>
<evidence type="ECO:0000256" key="3">
    <source>
        <dbReference type="ARBA" id="ARBA00022448"/>
    </source>
</evidence>
<feature type="transmembrane region" description="Helical" evidence="11">
    <location>
        <begin position="37"/>
        <end position="61"/>
    </location>
</feature>
<comment type="subcellular location">
    <subcellularLocation>
        <location evidence="1 11">Cell membrane</location>
        <topology evidence="1 11">Multi-pass membrane protein</topology>
    </subcellularLocation>
</comment>
<dbReference type="Gene3D" id="1.10.1760.20">
    <property type="match status" value="1"/>
</dbReference>
<feature type="transmembrane region" description="Helical" evidence="11">
    <location>
        <begin position="138"/>
        <end position="157"/>
    </location>
</feature>
<sequence length="252" mass="27167">MSKKSLWALLIMVLGFTSYFWLNSYEEAYAMHIMEGFLPFGWAVFWWAVTLPFIIVGLRSIRKRLKENPELKTMLGLSGAFAFVLSALKIPSVTGSCSHPTGVGLGAILFGPTAMSVLGTIVLLFQSLLLAHGGLTTLGANAFSMAVVGPLLSYAIFKFGKKMKLSFAVSVFLAAMLGDLGTYIVTSVQLALAFPAEVGGFVASFIKFGSIFGITQIPLAISEGLLTVIVMNLLLKYNMPELNHLPSVKEAI</sequence>
<dbReference type="PANTHER" id="PTHR43627">
    <property type="match status" value="1"/>
</dbReference>
<gene>
    <name evidence="11" type="primary">cbiM</name>
    <name evidence="12" type="ORF">K9V48_06960</name>
</gene>
<evidence type="ECO:0000256" key="10">
    <source>
        <dbReference type="ARBA" id="ARBA00023285"/>
    </source>
</evidence>
<dbReference type="Proteomes" id="UP001165287">
    <property type="component" value="Unassembled WGS sequence"/>
</dbReference>
<dbReference type="NCBIfam" id="TIGR00123">
    <property type="entry name" value="cbiM"/>
    <property type="match status" value="1"/>
</dbReference>
<dbReference type="RefSeq" id="WP_224137985.1">
    <property type="nucleotide sequence ID" value="NZ_JAIQUM010000010.1"/>
</dbReference>
<organism evidence="12 13">
    <name type="scientific">Metabacillus rhizolycopersici</name>
    <dbReference type="NCBI Taxonomy" id="2875709"/>
    <lineage>
        <taxon>Bacteria</taxon>
        <taxon>Bacillati</taxon>
        <taxon>Bacillota</taxon>
        <taxon>Bacilli</taxon>
        <taxon>Bacillales</taxon>
        <taxon>Bacillaceae</taxon>
        <taxon>Metabacillus</taxon>
    </lineage>
</organism>
<keyword evidence="13" id="KW-1185">Reference proteome</keyword>
<feature type="transmembrane region" description="Helical" evidence="11">
    <location>
        <begin position="103"/>
        <end position="126"/>
    </location>
</feature>
<feature type="transmembrane region" description="Helical" evidence="11">
    <location>
        <begin position="6"/>
        <end position="25"/>
    </location>
</feature>
<comment type="subunit">
    <text evidence="11">Forms an energy-coupling factor (ECF) transporter complex composed of an ATP-binding protein (A component, CbiO), a transmembrane protein (T component, CbiQ) and 2 possible substrate-capture proteins (S components, CbiM and CbiN) of unknown stoichimetry.</text>
</comment>
<keyword evidence="9 11" id="KW-0472">Membrane</keyword>
<evidence type="ECO:0000256" key="2">
    <source>
        <dbReference type="ARBA" id="ARBA00022426"/>
    </source>
</evidence>
<reference evidence="12" key="1">
    <citation type="submission" date="2024-05" db="EMBL/GenBank/DDBJ databases">
        <title>Metabacillus sp. nov., isolated from the rhizosphere soil of tomato plants.</title>
        <authorList>
            <person name="Ma R."/>
        </authorList>
    </citation>
    <scope>NUCLEOTIDE SEQUENCE</scope>
    <source>
        <strain evidence="12">DBTR6</strain>
    </source>
</reference>
<keyword evidence="10 11" id="KW-0170">Cobalt</keyword>
<dbReference type="EMBL" id="JAIQUM010000010">
    <property type="protein sequence ID" value="MBZ5749988.1"/>
    <property type="molecule type" value="Genomic_DNA"/>
</dbReference>
<keyword evidence="8 11" id="KW-0406">Ion transport</keyword>
<keyword evidence="3 11" id="KW-0813">Transport</keyword>
<dbReference type="InterPro" id="IPR018024">
    <property type="entry name" value="CbiM"/>
</dbReference>
<evidence type="ECO:0000256" key="4">
    <source>
        <dbReference type="ARBA" id="ARBA00022475"/>
    </source>
</evidence>
<keyword evidence="4 11" id="KW-1003">Cell membrane</keyword>
<evidence type="ECO:0000256" key="11">
    <source>
        <dbReference type="HAMAP-Rule" id="MF_01462"/>
    </source>
</evidence>
<evidence type="ECO:0000313" key="13">
    <source>
        <dbReference type="Proteomes" id="UP001165287"/>
    </source>
</evidence>
<dbReference type="NCBIfam" id="NF006184">
    <property type="entry name" value="PRK08319.1"/>
    <property type="match status" value="1"/>
</dbReference>
<evidence type="ECO:0000256" key="6">
    <source>
        <dbReference type="ARBA" id="ARBA00022692"/>
    </source>
</evidence>
<evidence type="ECO:0000256" key="9">
    <source>
        <dbReference type="ARBA" id="ARBA00023136"/>
    </source>
</evidence>
<keyword evidence="6 11" id="KW-0812">Transmembrane</keyword>
<comment type="pathway">
    <text evidence="11">Cofactor biosynthesis; adenosylcobalamin biosynthesis.</text>
</comment>
<dbReference type="PANTHER" id="PTHR43627:SF1">
    <property type="entry name" value="COBALT TRANSPORT PROTEIN CBIM"/>
    <property type="match status" value="1"/>
</dbReference>
<name>A0ABS7UPS8_9BACI</name>
<keyword evidence="7 11" id="KW-1133">Transmembrane helix</keyword>
<keyword evidence="5 11" id="KW-0169">Cobalamin biosynthesis</keyword>
<accession>A0ABS7UPS8</accession>
<proteinExistence type="inferred from homology"/>
<evidence type="ECO:0000256" key="8">
    <source>
        <dbReference type="ARBA" id="ARBA00023065"/>
    </source>
</evidence>
<evidence type="ECO:0000256" key="5">
    <source>
        <dbReference type="ARBA" id="ARBA00022573"/>
    </source>
</evidence>
<feature type="transmembrane region" description="Helical" evidence="11">
    <location>
        <begin position="169"/>
        <end position="194"/>
    </location>
</feature>